<evidence type="ECO:0000259" key="8">
    <source>
        <dbReference type="PROSITE" id="PS50980"/>
    </source>
</evidence>
<keyword evidence="2 7" id="KW-0808">Transferase</keyword>
<dbReference type="GO" id="GO:0003989">
    <property type="term" value="F:acetyl-CoA carboxylase activity"/>
    <property type="evidence" value="ECO:0007669"/>
    <property type="project" value="InterPro"/>
</dbReference>
<dbReference type="InterPro" id="IPR011762">
    <property type="entry name" value="COA_CT_N"/>
</dbReference>
<dbReference type="InterPro" id="IPR029045">
    <property type="entry name" value="ClpP/crotonase-like_dom_sf"/>
</dbReference>
<organism evidence="9">
    <name type="scientific">Fagopyrum leptopodum</name>
    <dbReference type="NCBI Taxonomy" id="85476"/>
    <lineage>
        <taxon>Eukaryota</taxon>
        <taxon>Viridiplantae</taxon>
        <taxon>Streptophyta</taxon>
        <taxon>Embryophyta</taxon>
        <taxon>Tracheophyta</taxon>
        <taxon>Spermatophyta</taxon>
        <taxon>Magnoliopsida</taxon>
        <taxon>eudicotyledons</taxon>
        <taxon>Gunneridae</taxon>
        <taxon>Pentapetalae</taxon>
        <taxon>Caryophyllales</taxon>
        <taxon>Polygonaceae</taxon>
        <taxon>Polygonoideae</taxon>
        <taxon>Fagopyreae</taxon>
        <taxon>Fagopyrum</taxon>
    </lineage>
</organism>
<sequence length="469" mass="53150">MEKWWFNSRLSKEELDHRCGLSKSMGSLDPIDNANSNENTSLNFTEKNIHSWSNGSRYSNLDLLVGIEDIRNLISDDTFLVRNSKGETYSIYFDIENEIVEIENDHSFSSELEKKYSNYGNLFKNDDTHYDLYMYDTKPSLNNHINGCIDSYLHSQIRIDNSILSDSDNYGDNYIFDERQTTTKTNGRDKNLEVTKKYSNLWIQCENCYELNYKKLLKSKMNICDECGYHLKMGSSERIELSIDPGTWEPMDEDMVSTDPIEFHSEEEPYKDRINSYQKETGLTDAVQTGIGQLNGIPVAIGVMDFQFMGGSMGSVVGEKITRLIEYATNQNLPLIIVCASGGARMQEGSLSLMQMAKISSALFDYQSNKKLFYVSILTSPTTGGVTASFGMLGDIIISEPSAYIAFAGKRVIEETLNTTVPEGSQEAEYLFDKGLFDPIVPRNLLKGVLSELFRLHAFFPLNKNSTEQ</sequence>
<evidence type="ECO:0000256" key="7">
    <source>
        <dbReference type="HAMAP-Rule" id="MF_01395"/>
    </source>
</evidence>
<evidence type="ECO:0000313" key="9">
    <source>
        <dbReference type="EMBL" id="QQL92585.1"/>
    </source>
</evidence>
<dbReference type="UniPathway" id="UPA00655">
    <property type="reaction ID" value="UER00711"/>
</dbReference>
<dbReference type="InterPro" id="IPR000438">
    <property type="entry name" value="Acetyl_CoA_COase_Trfase_b_su"/>
</dbReference>
<protein>
    <recommendedName>
        <fullName evidence="7">Acetyl-coenzyme A carboxylase carboxyl transferase subunit beta, chloroplastic</fullName>
        <shortName evidence="7">ACCase subunit beta</shortName>
        <shortName evidence="7">Acetyl-CoA carboxylase carboxyltransferase subunit beta</shortName>
        <ecNumber evidence="7">2.1.3.15</ecNumber>
    </recommendedName>
</protein>
<dbReference type="PANTHER" id="PTHR42995">
    <property type="entry name" value="ACETYL-COENZYME A CARBOXYLASE CARBOXYL TRANSFERASE SUBUNIT BETA, CHLOROPLASTIC"/>
    <property type="match status" value="1"/>
</dbReference>
<keyword evidence="3 7" id="KW-0547">Nucleotide-binding</keyword>
<comment type="subunit">
    <text evidence="7">Acetyl-CoA carboxylase is a heterohexamer composed of biotin carboxyl carrier protein, biotin carboxylase and two subunits each of ACCase subunit alpha and ACCase plastid-coded subunit beta (accD).</text>
</comment>
<dbReference type="NCBIfam" id="TIGR00515">
    <property type="entry name" value="accD"/>
    <property type="match status" value="1"/>
</dbReference>
<keyword evidence="6 7" id="KW-0067">ATP-binding</keyword>
<dbReference type="GO" id="GO:0005524">
    <property type="term" value="F:ATP binding"/>
    <property type="evidence" value="ECO:0007669"/>
    <property type="project" value="UniProtKB-KW"/>
</dbReference>
<proteinExistence type="inferred from homology"/>
<dbReference type="PROSITE" id="PS50980">
    <property type="entry name" value="COA_CT_NTER"/>
    <property type="match status" value="1"/>
</dbReference>
<dbReference type="RefSeq" id="YP_010144349.1">
    <property type="nucleotide sequence ID" value="NC_056984.1"/>
</dbReference>
<dbReference type="Pfam" id="PF01039">
    <property type="entry name" value="Carboxyl_trans"/>
    <property type="match status" value="1"/>
</dbReference>
<evidence type="ECO:0000256" key="6">
    <source>
        <dbReference type="ARBA" id="ARBA00022840"/>
    </source>
</evidence>
<evidence type="ECO:0000256" key="1">
    <source>
        <dbReference type="ARBA" id="ARBA00011842"/>
    </source>
</evidence>
<comment type="catalytic activity">
    <reaction evidence="7">
        <text>N(6)-carboxybiotinyl-L-lysyl-[protein] + acetyl-CoA = N(6)-biotinyl-L-lysyl-[protein] + malonyl-CoA</text>
        <dbReference type="Rhea" id="RHEA:54728"/>
        <dbReference type="Rhea" id="RHEA-COMP:10505"/>
        <dbReference type="Rhea" id="RHEA-COMP:10506"/>
        <dbReference type="ChEBI" id="CHEBI:57288"/>
        <dbReference type="ChEBI" id="CHEBI:57384"/>
        <dbReference type="ChEBI" id="CHEBI:83144"/>
        <dbReference type="ChEBI" id="CHEBI:83145"/>
        <dbReference type="EC" id="2.1.3.15"/>
    </reaction>
</comment>
<evidence type="ECO:0000256" key="5">
    <source>
        <dbReference type="ARBA" id="ARBA00022833"/>
    </source>
</evidence>
<feature type="domain" description="CoA carboxyltransferase N-terminal" evidence="8">
    <location>
        <begin position="201"/>
        <end position="469"/>
    </location>
</feature>
<feature type="binding site" evidence="7">
    <location>
        <position position="227"/>
    </location>
    <ligand>
        <name>Zn(2+)</name>
        <dbReference type="ChEBI" id="CHEBI:29105"/>
    </ligand>
</feature>
<keyword evidence="9" id="KW-0934">Plastid</keyword>
<dbReference type="GO" id="GO:2001295">
    <property type="term" value="P:malonyl-CoA biosynthetic process"/>
    <property type="evidence" value="ECO:0007669"/>
    <property type="project" value="UniProtKB-UniRule"/>
</dbReference>
<dbReference type="AlphaFoldDB" id="A0A7T7FMM5"/>
<keyword evidence="7" id="KW-0444">Lipid biosynthesis</keyword>
<keyword evidence="7" id="KW-0276">Fatty acid metabolism</keyword>
<dbReference type="GO" id="GO:0009570">
    <property type="term" value="C:chloroplast stroma"/>
    <property type="evidence" value="ECO:0007669"/>
    <property type="project" value="UniProtKB-SubCell"/>
</dbReference>
<evidence type="ECO:0000256" key="2">
    <source>
        <dbReference type="ARBA" id="ARBA00022679"/>
    </source>
</evidence>
<comment type="function">
    <text evidence="7">Component of the acetyl coenzyme A carboxylase (ACC) complex. Biotin carboxylase (BC) catalyzes the carboxylation of biotin on its carrier protein (BCCP) and then the CO(2) group is transferred by the transcarboxylase to acetyl-CoA to form malonyl-CoA.</text>
</comment>
<accession>A0A7T7FMM5</accession>
<keyword evidence="5 7" id="KW-0862">Zinc</keyword>
<reference evidence="9" key="1">
    <citation type="submission" date="2020-09" db="EMBL/GenBank/DDBJ databases">
        <title>Complete Chloroplast Genome of Fagopyrum leptopodum.</title>
        <authorList>
            <person name="Li Q."/>
            <person name="Xiang D."/>
        </authorList>
    </citation>
    <scope>NUCLEOTIDE SEQUENCE</scope>
</reference>
<feature type="binding site" evidence="7">
    <location>
        <position position="205"/>
    </location>
    <ligand>
        <name>Zn(2+)</name>
        <dbReference type="ChEBI" id="CHEBI:29105"/>
    </ligand>
</feature>
<dbReference type="HAMAP" id="MF_01395">
    <property type="entry name" value="AcetylCoA_CT_beta"/>
    <property type="match status" value="1"/>
</dbReference>
<dbReference type="PANTHER" id="PTHR42995:SF5">
    <property type="entry name" value="ACETYL-COENZYME A CARBOXYLASE CARBOXYL TRANSFERASE SUBUNIT BETA, CHLOROPLASTIC"/>
    <property type="match status" value="1"/>
</dbReference>
<feature type="binding site" evidence="7">
    <location>
        <position position="208"/>
    </location>
    <ligand>
        <name>Zn(2+)</name>
        <dbReference type="ChEBI" id="CHEBI:29105"/>
    </ligand>
</feature>
<dbReference type="EMBL" id="MW017633">
    <property type="protein sequence ID" value="QQL92585.1"/>
    <property type="molecule type" value="Genomic_DNA"/>
</dbReference>
<comment type="cofactor">
    <cofactor evidence="7">
        <name>Zn(2+)</name>
        <dbReference type="ChEBI" id="CHEBI:29105"/>
    </cofactor>
    <text evidence="7">Binds 1 zinc ion per subunit.</text>
</comment>
<dbReference type="EC" id="2.1.3.15" evidence="7"/>
<feature type="binding site" evidence="7">
    <location>
        <position position="224"/>
    </location>
    <ligand>
        <name>Zn(2+)</name>
        <dbReference type="ChEBI" id="CHEBI:29105"/>
    </ligand>
</feature>
<dbReference type="GO" id="GO:0016743">
    <property type="term" value="F:carboxyl- or carbamoyltransferase activity"/>
    <property type="evidence" value="ECO:0007669"/>
    <property type="project" value="UniProtKB-UniRule"/>
</dbReference>
<dbReference type="PRINTS" id="PR01070">
    <property type="entry name" value="ACCCTRFRASEB"/>
</dbReference>
<geneLocation type="chloroplast" evidence="9"/>
<comment type="similarity">
    <text evidence="7">Belongs to the AccD/PCCB family.</text>
</comment>
<evidence type="ECO:0000256" key="3">
    <source>
        <dbReference type="ARBA" id="ARBA00022741"/>
    </source>
</evidence>
<dbReference type="InterPro" id="IPR034733">
    <property type="entry name" value="AcCoA_carboxyl_beta"/>
</dbReference>
<dbReference type="GO" id="GO:0006633">
    <property type="term" value="P:fatty acid biosynthetic process"/>
    <property type="evidence" value="ECO:0007669"/>
    <property type="project" value="UniProtKB-KW"/>
</dbReference>
<comment type="subcellular location">
    <subcellularLocation>
        <location evidence="7">Plastid</location>
        <location evidence="7">Chloroplast stroma</location>
    </subcellularLocation>
</comment>
<name>A0A7T7FMM5_9CARY</name>
<dbReference type="GO" id="GO:0008270">
    <property type="term" value="F:zinc ion binding"/>
    <property type="evidence" value="ECO:0007669"/>
    <property type="project" value="UniProtKB-UniRule"/>
</dbReference>
<comment type="subunit">
    <text evidence="1">Acetyl-CoA carboxylase is a heterohexamer composed of biotin carboxyl carrier protein, biotin carboxylase and 2 subunits each of ACCase subunit alpha and ACCase plastid-coded subunit beta (accD).</text>
</comment>
<keyword evidence="4 7" id="KW-0863">Zinc-finger</keyword>
<dbReference type="GeneID" id="67140535"/>
<feature type="zinc finger region" description="C4-type" evidence="7">
    <location>
        <begin position="205"/>
        <end position="227"/>
    </location>
</feature>
<evidence type="ECO:0000256" key="4">
    <source>
        <dbReference type="ARBA" id="ARBA00022771"/>
    </source>
</evidence>
<gene>
    <name evidence="7 9" type="primary">accD</name>
</gene>
<keyword evidence="9" id="KW-0150">Chloroplast</keyword>
<keyword evidence="7" id="KW-0443">Lipid metabolism</keyword>
<dbReference type="GO" id="GO:0009317">
    <property type="term" value="C:acetyl-CoA carboxylase complex"/>
    <property type="evidence" value="ECO:0007669"/>
    <property type="project" value="InterPro"/>
</dbReference>
<keyword evidence="7" id="KW-0275">Fatty acid biosynthesis</keyword>
<dbReference type="SUPFAM" id="SSF52096">
    <property type="entry name" value="ClpP/crotonase"/>
    <property type="match status" value="1"/>
</dbReference>
<dbReference type="Gene3D" id="3.90.226.10">
    <property type="entry name" value="2-enoyl-CoA Hydratase, Chain A, domain 1"/>
    <property type="match status" value="1"/>
</dbReference>
<keyword evidence="7" id="KW-0479">Metal-binding</keyword>
<comment type="pathway">
    <text evidence="7">Lipid metabolism; malonyl-CoA biosynthesis; malonyl-CoA from acetyl-CoA: step 1/1.</text>
</comment>